<evidence type="ECO:0000256" key="4">
    <source>
        <dbReference type="ARBA" id="ARBA00022692"/>
    </source>
</evidence>
<keyword evidence="2 8" id="KW-0813">Transport</keyword>
<keyword evidence="14" id="KW-1185">Reference proteome</keyword>
<dbReference type="InterPro" id="IPR010104">
    <property type="entry name" value="TonB_rcpt_bac"/>
</dbReference>
<dbReference type="Pfam" id="PF00593">
    <property type="entry name" value="TonB_dep_Rec_b-barrel"/>
    <property type="match status" value="1"/>
</dbReference>
<dbReference type="PANTHER" id="PTHR40980:SF3">
    <property type="entry name" value="TONB-DEPENDENT RECEPTOR-LIKE BETA-BARREL DOMAIN-CONTAINING PROTEIN"/>
    <property type="match status" value="1"/>
</dbReference>
<evidence type="ECO:0000256" key="2">
    <source>
        <dbReference type="ARBA" id="ARBA00022448"/>
    </source>
</evidence>
<dbReference type="Proteomes" id="UP000198862">
    <property type="component" value="Unassembled WGS sequence"/>
</dbReference>
<feature type="signal peptide" evidence="10">
    <location>
        <begin position="1"/>
        <end position="23"/>
    </location>
</feature>
<gene>
    <name evidence="13" type="ORF">SAMN02745724_02956</name>
</gene>
<dbReference type="AlphaFoldDB" id="A0A1I1N5D5"/>
<evidence type="ECO:0000256" key="10">
    <source>
        <dbReference type="SAM" id="SignalP"/>
    </source>
</evidence>
<feature type="domain" description="TonB-dependent receptor plug" evidence="12">
    <location>
        <begin position="59"/>
        <end position="164"/>
    </location>
</feature>
<dbReference type="InterPro" id="IPR037066">
    <property type="entry name" value="Plug_dom_sf"/>
</dbReference>
<evidence type="ECO:0000256" key="7">
    <source>
        <dbReference type="ARBA" id="ARBA00023237"/>
    </source>
</evidence>
<evidence type="ECO:0000259" key="11">
    <source>
        <dbReference type="Pfam" id="PF00593"/>
    </source>
</evidence>
<accession>A0A1I1N5D5</accession>
<evidence type="ECO:0000256" key="5">
    <source>
        <dbReference type="ARBA" id="ARBA00023077"/>
    </source>
</evidence>
<proteinExistence type="inferred from homology"/>
<dbReference type="Gene3D" id="2.170.130.10">
    <property type="entry name" value="TonB-dependent receptor, plug domain"/>
    <property type="match status" value="1"/>
</dbReference>
<dbReference type="InterPro" id="IPR012910">
    <property type="entry name" value="Plug_dom"/>
</dbReference>
<protein>
    <submittedName>
        <fullName evidence="13">Iron complex outermembrane recepter protein</fullName>
    </submittedName>
</protein>
<evidence type="ECO:0000256" key="6">
    <source>
        <dbReference type="ARBA" id="ARBA00023136"/>
    </source>
</evidence>
<dbReference type="OrthoDB" id="8727862at2"/>
<dbReference type="RefSeq" id="WP_091985552.1">
    <property type="nucleotide sequence ID" value="NZ_FOLO01000023.1"/>
</dbReference>
<dbReference type="STRING" id="1123010.SAMN02745724_02956"/>
<keyword evidence="5 9" id="KW-0798">TonB box</keyword>
<organism evidence="13 14">
    <name type="scientific">Pseudoalteromonas denitrificans DSM 6059</name>
    <dbReference type="NCBI Taxonomy" id="1123010"/>
    <lineage>
        <taxon>Bacteria</taxon>
        <taxon>Pseudomonadati</taxon>
        <taxon>Pseudomonadota</taxon>
        <taxon>Gammaproteobacteria</taxon>
        <taxon>Alteromonadales</taxon>
        <taxon>Pseudoalteromonadaceae</taxon>
        <taxon>Pseudoalteromonas</taxon>
    </lineage>
</organism>
<dbReference type="Gene3D" id="2.40.170.20">
    <property type="entry name" value="TonB-dependent receptor, beta-barrel domain"/>
    <property type="match status" value="1"/>
</dbReference>
<dbReference type="InterPro" id="IPR039426">
    <property type="entry name" value="TonB-dep_rcpt-like"/>
</dbReference>
<reference evidence="13 14" key="1">
    <citation type="submission" date="2016-10" db="EMBL/GenBank/DDBJ databases">
        <authorList>
            <person name="de Groot N.N."/>
        </authorList>
    </citation>
    <scope>NUCLEOTIDE SEQUENCE [LARGE SCALE GENOMIC DNA]</scope>
    <source>
        <strain evidence="13 14">DSM 6059</strain>
    </source>
</reference>
<evidence type="ECO:0000256" key="1">
    <source>
        <dbReference type="ARBA" id="ARBA00004571"/>
    </source>
</evidence>
<dbReference type="EMBL" id="FOLO01000023">
    <property type="protein sequence ID" value="SFC92904.1"/>
    <property type="molecule type" value="Genomic_DNA"/>
</dbReference>
<dbReference type="CDD" id="cd01347">
    <property type="entry name" value="ligand_gated_channel"/>
    <property type="match status" value="1"/>
</dbReference>
<evidence type="ECO:0000313" key="13">
    <source>
        <dbReference type="EMBL" id="SFC92904.1"/>
    </source>
</evidence>
<dbReference type="GO" id="GO:0009279">
    <property type="term" value="C:cell outer membrane"/>
    <property type="evidence" value="ECO:0007669"/>
    <property type="project" value="UniProtKB-SubCell"/>
</dbReference>
<keyword evidence="4 8" id="KW-0812">Transmembrane</keyword>
<dbReference type="NCBIfam" id="TIGR01782">
    <property type="entry name" value="TonB-Xanth-Caul"/>
    <property type="match status" value="1"/>
</dbReference>
<sequence>MNKKITSYLTLCILSALHSSAIAAQSGEQVIEEEIETIEVRGIRGSLTQALNTKRFEDSVMDSISAEDIGKFPDKNIGDALQRVPGVTVTRGYSEVDGVTIRGTAPQHSLVLLNGQNVASVGWFDLAKFNRSFNFEMLSAEQVSGLDVYKSVEADINEGAMGGTVNLKTRKPLDMAANTIFASAENGYSELAKEWSPSISGLYSWKNDNENFGVLVAHSVEKQRVVRETLRTFGPAGPKDADTLGNIPIAPGAMSSILFDEARQRDSSQITLQYVATEQLDFSLDYNKFVLDNNHINTALYAIPALNGVYDGEKSIVNDKGVTTRATSIPKLNDANHVPLFNNTMLRTPKMEMDVVNFTVDYAGDTWELHTVVGQSTAKSRGMQTSTWWGNLKDKSKTGVTFDIAGPLELIPTDPTYVNDHSQLQLYNEFSLLNNVRDNEINYYQADLSFDLDLGIFTMLETGVKYQEQMFSAQKDLFDGGNNTGPLLINAMSEGLTLADFNGGHVSGLHSKEGRSGSLTSFAIMDKSLWDYALANKQSKVVSEAFSIEEEITAAYVKGTFSGDAFRGNIGLRVVDTNVLSKGTADGGPAQQTESYANILPSVNLVADLKDDLLFRFAAGSTVSRPDYDQVKMAASVQSELKTATVGNPDVKPYKSDQYDVGLEWYFNASSLIGGTVFHKNISDYIYQTDAREAFSGCGENCLVTRYRNVSTAEVTGVELQYQQAFDNGFGLQVNYTYTDSSVISPAGKEEMLDKVSKNSANISGYYENEIFSTRLAFNVRDEWQEGTDAIAQSYQQLDASFVWHATDNIDVSVEAVNILNEALVIKRPESGFTSQVDEFGARYFVGASIRF</sequence>
<keyword evidence="3 8" id="KW-1134">Transmembrane beta strand</keyword>
<evidence type="ECO:0000259" key="12">
    <source>
        <dbReference type="Pfam" id="PF07715"/>
    </source>
</evidence>
<feature type="domain" description="TonB-dependent receptor-like beta-barrel" evidence="11">
    <location>
        <begin position="396"/>
        <end position="818"/>
    </location>
</feature>
<comment type="similarity">
    <text evidence="8 9">Belongs to the TonB-dependent receptor family.</text>
</comment>
<dbReference type="PANTHER" id="PTHR40980">
    <property type="entry name" value="PLUG DOMAIN-CONTAINING PROTEIN"/>
    <property type="match status" value="1"/>
</dbReference>
<feature type="chain" id="PRO_5011715750" evidence="10">
    <location>
        <begin position="24"/>
        <end position="852"/>
    </location>
</feature>
<evidence type="ECO:0000256" key="9">
    <source>
        <dbReference type="RuleBase" id="RU003357"/>
    </source>
</evidence>
<evidence type="ECO:0000256" key="8">
    <source>
        <dbReference type="PROSITE-ProRule" id="PRU01360"/>
    </source>
</evidence>
<dbReference type="PROSITE" id="PS52016">
    <property type="entry name" value="TONB_DEPENDENT_REC_3"/>
    <property type="match status" value="1"/>
</dbReference>
<evidence type="ECO:0000256" key="3">
    <source>
        <dbReference type="ARBA" id="ARBA00022452"/>
    </source>
</evidence>
<keyword evidence="7 8" id="KW-0998">Cell outer membrane</keyword>
<evidence type="ECO:0000313" key="14">
    <source>
        <dbReference type="Proteomes" id="UP000198862"/>
    </source>
</evidence>
<dbReference type="Pfam" id="PF07715">
    <property type="entry name" value="Plug"/>
    <property type="match status" value="1"/>
</dbReference>
<dbReference type="InterPro" id="IPR000531">
    <property type="entry name" value="Beta-barrel_TonB"/>
</dbReference>
<keyword evidence="10" id="KW-0732">Signal</keyword>
<dbReference type="SUPFAM" id="SSF56935">
    <property type="entry name" value="Porins"/>
    <property type="match status" value="1"/>
</dbReference>
<dbReference type="InterPro" id="IPR036942">
    <property type="entry name" value="Beta-barrel_TonB_sf"/>
</dbReference>
<keyword evidence="6 8" id="KW-0472">Membrane</keyword>
<comment type="subcellular location">
    <subcellularLocation>
        <location evidence="1 8">Cell outer membrane</location>
        <topology evidence="1 8">Multi-pass membrane protein</topology>
    </subcellularLocation>
</comment>
<name>A0A1I1N5D5_9GAMM</name>